<dbReference type="Gene3D" id="3.40.190.80">
    <property type="match status" value="1"/>
</dbReference>
<sequence length="247" mass="26307">MDEMDSALARRLADAAGTVLLELRRTVRDRDALRAAGDRRAQEVLDRELRAHRPADAVLSEEAPDDPARLSAERVWIVDPLDGTREFGEPDRTDWAVHVALWRAGKLIAGAVALPALGHTYATDGPVPPPPARTGRVRIAVSRTRPPEAASHLASTMDAELVPMGSAGAKTMAVVRGEADLYLHSGGQYEWDSAAPVAVAMAAGLHASRLDGGALAYNSPDPYLPDLLVCRPELADTVLGHLNGRAA</sequence>
<proteinExistence type="predicted"/>
<evidence type="ECO:0000313" key="1">
    <source>
        <dbReference type="EMBL" id="MFD2463609.1"/>
    </source>
</evidence>
<dbReference type="SUPFAM" id="SSF56655">
    <property type="entry name" value="Carbohydrate phosphatase"/>
    <property type="match status" value="1"/>
</dbReference>
<accession>A0ABW5GS30</accession>
<dbReference type="Gene3D" id="3.30.540.10">
    <property type="entry name" value="Fructose-1,6-Bisphosphatase, subunit A, domain 1"/>
    <property type="match status" value="1"/>
</dbReference>
<keyword evidence="2" id="KW-1185">Reference proteome</keyword>
<protein>
    <submittedName>
        <fullName evidence="1">3'(2'),5'-bisphosphate nucleotidase CysQ</fullName>
        <ecNumber evidence="1">3.1.3.7</ecNumber>
    </submittedName>
</protein>
<dbReference type="InterPro" id="IPR000760">
    <property type="entry name" value="Inositol_monophosphatase-like"/>
</dbReference>
<dbReference type="PANTHER" id="PTHR43028:SF5">
    <property type="entry name" value="3'(2'),5'-BISPHOSPHATE NUCLEOTIDASE 1"/>
    <property type="match status" value="1"/>
</dbReference>
<dbReference type="CDD" id="cd01638">
    <property type="entry name" value="CysQ"/>
    <property type="match status" value="1"/>
</dbReference>
<dbReference type="Proteomes" id="UP001597419">
    <property type="component" value="Unassembled WGS sequence"/>
</dbReference>
<dbReference type="RefSeq" id="WP_345400697.1">
    <property type="nucleotide sequence ID" value="NZ_BAABHG010000011.1"/>
</dbReference>
<reference evidence="2" key="1">
    <citation type="journal article" date="2019" name="Int. J. Syst. Evol. Microbiol.">
        <title>The Global Catalogue of Microorganisms (GCM) 10K type strain sequencing project: providing services to taxonomists for standard genome sequencing and annotation.</title>
        <authorList>
            <consortium name="The Broad Institute Genomics Platform"/>
            <consortium name="The Broad Institute Genome Sequencing Center for Infectious Disease"/>
            <person name="Wu L."/>
            <person name="Ma J."/>
        </authorList>
    </citation>
    <scope>NUCLEOTIDE SEQUENCE [LARGE SCALE GENOMIC DNA]</scope>
    <source>
        <strain evidence="2">CGMCC 4.7643</strain>
    </source>
</reference>
<dbReference type="EMBL" id="JBHUKU010000021">
    <property type="protein sequence ID" value="MFD2463609.1"/>
    <property type="molecule type" value="Genomic_DNA"/>
</dbReference>
<name>A0ABW5GS30_9PSEU</name>
<dbReference type="EC" id="3.1.3.7" evidence="1"/>
<organism evidence="1 2">
    <name type="scientific">Amycolatopsis samaneae</name>
    <dbReference type="NCBI Taxonomy" id="664691"/>
    <lineage>
        <taxon>Bacteria</taxon>
        <taxon>Bacillati</taxon>
        <taxon>Actinomycetota</taxon>
        <taxon>Actinomycetes</taxon>
        <taxon>Pseudonocardiales</taxon>
        <taxon>Pseudonocardiaceae</taxon>
        <taxon>Amycolatopsis</taxon>
    </lineage>
</organism>
<keyword evidence="1" id="KW-0378">Hydrolase</keyword>
<dbReference type="GO" id="GO:0008441">
    <property type="term" value="F:3'(2'),5'-bisphosphate nucleotidase activity"/>
    <property type="evidence" value="ECO:0007669"/>
    <property type="project" value="UniProtKB-EC"/>
</dbReference>
<gene>
    <name evidence="1" type="ORF">ACFSYJ_33690</name>
</gene>
<evidence type="ECO:0000313" key="2">
    <source>
        <dbReference type="Proteomes" id="UP001597419"/>
    </source>
</evidence>
<comment type="caution">
    <text evidence="1">The sequence shown here is derived from an EMBL/GenBank/DDBJ whole genome shotgun (WGS) entry which is preliminary data.</text>
</comment>
<dbReference type="PANTHER" id="PTHR43028">
    <property type="entry name" value="3'(2'),5'-BISPHOSPHATE NUCLEOTIDASE 1"/>
    <property type="match status" value="1"/>
</dbReference>
<dbReference type="Pfam" id="PF00459">
    <property type="entry name" value="Inositol_P"/>
    <property type="match status" value="1"/>
</dbReference>
<dbReference type="InterPro" id="IPR050725">
    <property type="entry name" value="CysQ/Inositol_MonoPase"/>
</dbReference>